<organism evidence="1">
    <name type="scientific">Rhizophagus irregularis (strain DAOM 181602 / DAOM 197198 / MUCL 43194)</name>
    <name type="common">Arbuscular mycorrhizal fungus</name>
    <name type="synonym">Glomus intraradices</name>
    <dbReference type="NCBI Taxonomy" id="747089"/>
    <lineage>
        <taxon>Eukaryota</taxon>
        <taxon>Fungi</taxon>
        <taxon>Fungi incertae sedis</taxon>
        <taxon>Mucoromycota</taxon>
        <taxon>Glomeromycotina</taxon>
        <taxon>Glomeromycetes</taxon>
        <taxon>Glomerales</taxon>
        <taxon>Glomeraceae</taxon>
        <taxon>Rhizophagus</taxon>
    </lineage>
</organism>
<sequence length="68" mass="7740">MNVIFEVYKTYNLQVPLYCLQVLVTPSVKSSDKAALMVSRGPKIQIIYQKCAIKKQLFVISNNLIFTS</sequence>
<proteinExistence type="predicted"/>
<protein>
    <submittedName>
        <fullName evidence="1">Uncharacterized protein</fullName>
    </submittedName>
</protein>
<dbReference type="HOGENOM" id="CLU_2795208_0_0_1"/>
<evidence type="ECO:0000313" key="1">
    <source>
        <dbReference type="EMBL" id="ESA23110.1"/>
    </source>
</evidence>
<accession>U9URX5</accession>
<dbReference type="AlphaFoldDB" id="U9URX5"/>
<name>U9URX5_RHIID</name>
<gene>
    <name evidence="1" type="ORF">GLOINDRAFT_15758</name>
</gene>
<dbReference type="EMBL" id="KI275019">
    <property type="protein sequence ID" value="ESA23110.1"/>
    <property type="molecule type" value="Genomic_DNA"/>
</dbReference>
<reference evidence="1" key="1">
    <citation type="submission" date="2013-07" db="EMBL/GenBank/DDBJ databases">
        <title>The genome of an arbuscular mycorrhizal fungus provides insights into the evolution of the oldest plant symbiosis.</title>
        <authorList>
            <consortium name="DOE Joint Genome Institute"/>
            <person name="Tisserant E."/>
            <person name="Malbreil M."/>
            <person name="Kuo A."/>
            <person name="Kohler A."/>
            <person name="Symeonidi A."/>
            <person name="Balestrini R."/>
            <person name="Charron P."/>
            <person name="Duensing N."/>
            <person name="Frei-dit-Frey N."/>
            <person name="Gianinazzi-Pearson V."/>
            <person name="Gilbert B."/>
            <person name="Handa Y."/>
            <person name="Hijri M."/>
            <person name="Kaul R."/>
            <person name="Kawaguchi M."/>
            <person name="Krajinski F."/>
            <person name="Lammers P."/>
            <person name="Lapierre D."/>
            <person name="Masclaux F.G."/>
            <person name="Murat C."/>
            <person name="Morin E."/>
            <person name="Ndikumana S."/>
            <person name="Pagni M."/>
            <person name="Petitpierre D."/>
            <person name="Requena N."/>
            <person name="Rosikiewicz P."/>
            <person name="Riley R."/>
            <person name="Saito K."/>
            <person name="San Clemente H."/>
            <person name="Shapiro H."/>
            <person name="van Tuinen D."/>
            <person name="Becard G."/>
            <person name="Bonfante P."/>
            <person name="Paszkowski U."/>
            <person name="Shachar-Hill Y."/>
            <person name="Young J.P."/>
            <person name="Sanders I.R."/>
            <person name="Henrissat B."/>
            <person name="Rensing S.A."/>
            <person name="Grigoriev I.V."/>
            <person name="Corradi N."/>
            <person name="Roux C."/>
            <person name="Martin F."/>
        </authorList>
    </citation>
    <scope>NUCLEOTIDE SEQUENCE</scope>
    <source>
        <strain evidence="1">DAOM 197198</strain>
    </source>
</reference>